<dbReference type="GO" id="GO:0005829">
    <property type="term" value="C:cytosol"/>
    <property type="evidence" value="ECO:0007669"/>
    <property type="project" value="TreeGrafter"/>
</dbReference>
<dbReference type="GO" id="GO:0006152">
    <property type="term" value="P:purine nucleoside catabolic process"/>
    <property type="evidence" value="ECO:0007669"/>
    <property type="project" value="TreeGrafter"/>
</dbReference>
<accession>A0AA37T930</accession>
<dbReference type="RefSeq" id="WP_232594267.1">
    <property type="nucleotide sequence ID" value="NZ_BSPD01000033.1"/>
</dbReference>
<feature type="domain" description="Inosine/uridine-preferring nucleoside hydrolase" evidence="4">
    <location>
        <begin position="27"/>
        <end position="353"/>
    </location>
</feature>
<evidence type="ECO:0000256" key="3">
    <source>
        <dbReference type="SAM" id="SignalP"/>
    </source>
</evidence>
<evidence type="ECO:0000313" key="6">
    <source>
        <dbReference type="Proteomes" id="UP001156870"/>
    </source>
</evidence>
<dbReference type="GO" id="GO:0008477">
    <property type="term" value="F:purine nucleosidase activity"/>
    <property type="evidence" value="ECO:0007669"/>
    <property type="project" value="TreeGrafter"/>
</dbReference>
<sequence>MKAFRSFLTATFLSPLLALSSLAAEPVIYDTDMAIDDWTALLYLAKHPEVDIKAVTVSCSGETRCKPGVENVISLLELADNTQPIPVAHGDAYPLDGYFVFPVEWRDDSDTLSGVPIDKPSYKPSNKHAADVIHDIVNASKEPVTLIAVGPLTNVHQWLERYPQDKPKLGRLVIMGGSLDAKGNIEVPLFTKGHPNKKAEWNLFVDPVATEFVFKSGLPIEMVGLDVTNKVKVTAEYVANFKKLVNNPTAKFVDQVYDKNDWFIASGEYYFWDVLAALVVTNPELCVAEKTPINVAVDYVEKPVYTKTTDTSMPAKRWDGKPRRHIDESTAAILSRAKSGPKVDVCMKTNAKKALKIFTDTLVSIDKSDSEKKAL</sequence>
<keyword evidence="1" id="KW-0378">Hydrolase</keyword>
<reference evidence="5 6" key="1">
    <citation type="journal article" date="2014" name="Int. J. Syst. Evol. Microbiol.">
        <title>Complete genome sequence of Corynebacterium casei LMG S-19264T (=DSM 44701T), isolated from a smear-ripened cheese.</title>
        <authorList>
            <consortium name="US DOE Joint Genome Institute (JGI-PGF)"/>
            <person name="Walter F."/>
            <person name="Albersmeier A."/>
            <person name="Kalinowski J."/>
            <person name="Ruckert C."/>
        </authorList>
    </citation>
    <scope>NUCLEOTIDE SEQUENCE [LARGE SCALE GENOMIC DNA]</scope>
    <source>
        <strain evidence="5 6">NBRC 110095</strain>
    </source>
</reference>
<feature type="chain" id="PRO_5041323123" description="Inosine/uridine-preferring nucleoside hydrolase domain-containing protein" evidence="3">
    <location>
        <begin position="24"/>
        <end position="375"/>
    </location>
</feature>
<organism evidence="5 6">
    <name type="scientific">Marinibactrum halimedae</name>
    <dbReference type="NCBI Taxonomy" id="1444977"/>
    <lineage>
        <taxon>Bacteria</taxon>
        <taxon>Pseudomonadati</taxon>
        <taxon>Pseudomonadota</taxon>
        <taxon>Gammaproteobacteria</taxon>
        <taxon>Cellvibrionales</taxon>
        <taxon>Cellvibrionaceae</taxon>
        <taxon>Marinibactrum</taxon>
    </lineage>
</organism>
<dbReference type="PANTHER" id="PTHR12304:SF46">
    <property type="entry name" value="INOSINE-ADENOSINE-GUANOSINE-NUCLEOSIDE HYDROLASE"/>
    <property type="match status" value="1"/>
</dbReference>
<dbReference type="Gene3D" id="3.90.245.10">
    <property type="entry name" value="Ribonucleoside hydrolase-like"/>
    <property type="match status" value="1"/>
</dbReference>
<proteinExistence type="predicted"/>
<name>A0AA37T930_9GAMM</name>
<evidence type="ECO:0000259" key="4">
    <source>
        <dbReference type="Pfam" id="PF01156"/>
    </source>
</evidence>
<gene>
    <name evidence="5" type="ORF">GCM10007877_14190</name>
</gene>
<comment type="caution">
    <text evidence="5">The sequence shown here is derived from an EMBL/GenBank/DDBJ whole genome shotgun (WGS) entry which is preliminary data.</text>
</comment>
<dbReference type="InterPro" id="IPR036452">
    <property type="entry name" value="Ribo_hydro-like"/>
</dbReference>
<dbReference type="PANTHER" id="PTHR12304">
    <property type="entry name" value="INOSINE-URIDINE PREFERRING NUCLEOSIDE HYDROLASE"/>
    <property type="match status" value="1"/>
</dbReference>
<keyword evidence="3" id="KW-0732">Signal</keyword>
<feature type="signal peptide" evidence="3">
    <location>
        <begin position="1"/>
        <end position="23"/>
    </location>
</feature>
<dbReference type="Proteomes" id="UP001156870">
    <property type="component" value="Unassembled WGS sequence"/>
</dbReference>
<dbReference type="SUPFAM" id="SSF53590">
    <property type="entry name" value="Nucleoside hydrolase"/>
    <property type="match status" value="1"/>
</dbReference>
<dbReference type="AlphaFoldDB" id="A0AA37T930"/>
<dbReference type="Pfam" id="PF01156">
    <property type="entry name" value="IU_nuc_hydro"/>
    <property type="match status" value="1"/>
</dbReference>
<evidence type="ECO:0000256" key="1">
    <source>
        <dbReference type="ARBA" id="ARBA00022801"/>
    </source>
</evidence>
<keyword evidence="6" id="KW-1185">Reference proteome</keyword>
<evidence type="ECO:0000256" key="2">
    <source>
        <dbReference type="ARBA" id="ARBA00023295"/>
    </source>
</evidence>
<keyword evidence="2" id="KW-0326">Glycosidase</keyword>
<dbReference type="EMBL" id="BSPD01000033">
    <property type="protein sequence ID" value="GLS25705.1"/>
    <property type="molecule type" value="Genomic_DNA"/>
</dbReference>
<protein>
    <recommendedName>
        <fullName evidence="4">Inosine/uridine-preferring nucleoside hydrolase domain-containing protein</fullName>
    </recommendedName>
</protein>
<dbReference type="InterPro" id="IPR001910">
    <property type="entry name" value="Inosine/uridine_hydrolase_dom"/>
</dbReference>
<evidence type="ECO:0000313" key="5">
    <source>
        <dbReference type="EMBL" id="GLS25705.1"/>
    </source>
</evidence>
<dbReference type="InterPro" id="IPR023186">
    <property type="entry name" value="IUNH"/>
</dbReference>